<name>A0A5Q4YTN3_9BURK</name>
<evidence type="ECO:0000313" key="1">
    <source>
        <dbReference type="EMBL" id="VVD29411.1"/>
    </source>
</evidence>
<reference evidence="1 2" key="1">
    <citation type="submission" date="2019-08" db="EMBL/GenBank/DDBJ databases">
        <authorList>
            <person name="Herpell B J."/>
        </authorList>
    </citation>
    <scope>NUCLEOTIDE SEQUENCE [LARGE SCALE GENOMIC DNA]</scope>
    <source>
        <strain evidence="2">Msb3</strain>
    </source>
</reference>
<organism evidence="1 2">
    <name type="scientific">Paraburkholderia dioscoreae</name>
    <dbReference type="NCBI Taxonomy" id="2604047"/>
    <lineage>
        <taxon>Bacteria</taxon>
        <taxon>Pseudomonadati</taxon>
        <taxon>Pseudomonadota</taxon>
        <taxon>Betaproteobacteria</taxon>
        <taxon>Burkholderiales</taxon>
        <taxon>Burkholderiaceae</taxon>
        <taxon>Paraburkholderia</taxon>
    </lineage>
</organism>
<dbReference type="KEGG" id="pdio:PDMSB3_2955"/>
<dbReference type="Proteomes" id="UP000325811">
    <property type="component" value="Chromosome I"/>
</dbReference>
<dbReference type="EMBL" id="LR699553">
    <property type="protein sequence ID" value="VVD29411.1"/>
    <property type="molecule type" value="Genomic_DNA"/>
</dbReference>
<keyword evidence="2" id="KW-1185">Reference proteome</keyword>
<sequence>MCLRVALRSTYTVIVSCLVLPTRKPYLPQRAPNTAVADNRSEALSNEKQLMYIKKNVQSFFCY</sequence>
<gene>
    <name evidence="1" type="ORF">PDMSB3_2955</name>
</gene>
<evidence type="ECO:0000313" key="2">
    <source>
        <dbReference type="Proteomes" id="UP000325811"/>
    </source>
</evidence>
<dbReference type="AlphaFoldDB" id="A0A5Q4YTN3"/>
<protein>
    <submittedName>
        <fullName evidence="1">Uncharacterized protein</fullName>
    </submittedName>
</protein>
<accession>A0A5Q4YTN3</accession>
<proteinExistence type="predicted"/>